<gene>
    <name evidence="1" type="ORF">H9868_00620</name>
</gene>
<accession>A0A9D1RUI1</accession>
<reference evidence="1" key="2">
    <citation type="submission" date="2021-04" db="EMBL/GenBank/DDBJ databases">
        <authorList>
            <person name="Gilroy R."/>
        </authorList>
    </citation>
    <scope>NUCLEOTIDE SEQUENCE</scope>
    <source>
        <strain evidence="1">ChiGjej6B6-1540</strain>
    </source>
</reference>
<reference evidence="1" key="1">
    <citation type="journal article" date="2021" name="PeerJ">
        <title>Extensive microbial diversity within the chicken gut microbiome revealed by metagenomics and culture.</title>
        <authorList>
            <person name="Gilroy R."/>
            <person name="Ravi A."/>
            <person name="Getino M."/>
            <person name="Pursley I."/>
            <person name="Horton D.L."/>
            <person name="Alikhan N.F."/>
            <person name="Baker D."/>
            <person name="Gharbi K."/>
            <person name="Hall N."/>
            <person name="Watson M."/>
            <person name="Adriaenssens E.M."/>
            <person name="Foster-Nyarko E."/>
            <person name="Jarju S."/>
            <person name="Secka A."/>
            <person name="Antonio M."/>
            <person name="Oren A."/>
            <person name="Chaudhuri R.R."/>
            <person name="La Ragione R."/>
            <person name="Hildebrand F."/>
            <person name="Pallen M.J."/>
        </authorList>
    </citation>
    <scope>NUCLEOTIDE SEQUENCE</scope>
    <source>
        <strain evidence="1">ChiGjej6B6-1540</strain>
    </source>
</reference>
<dbReference type="Proteomes" id="UP000824192">
    <property type="component" value="Unassembled WGS sequence"/>
</dbReference>
<name>A0A9D1RUI1_9FIRM</name>
<comment type="caution">
    <text evidence="1">The sequence shown here is derived from an EMBL/GenBank/DDBJ whole genome shotgun (WGS) entry which is preliminary data.</text>
</comment>
<evidence type="ECO:0000313" key="1">
    <source>
        <dbReference type="EMBL" id="HIW93022.1"/>
    </source>
</evidence>
<dbReference type="AlphaFoldDB" id="A0A9D1RUI1"/>
<dbReference type="InterPro" id="IPR025915">
    <property type="entry name" value="Phage_gp49_66"/>
</dbReference>
<dbReference type="EMBL" id="DXGA01000013">
    <property type="protein sequence ID" value="HIW93022.1"/>
    <property type="molecule type" value="Genomic_DNA"/>
</dbReference>
<proteinExistence type="predicted"/>
<protein>
    <submittedName>
        <fullName evidence="1">Uncharacterized protein</fullName>
    </submittedName>
</protein>
<evidence type="ECO:0000313" key="2">
    <source>
        <dbReference type="Proteomes" id="UP000824192"/>
    </source>
</evidence>
<organism evidence="1 2">
    <name type="scientific">Candidatus Flavonifractor merdipullorum</name>
    <dbReference type="NCBI Taxonomy" id="2838590"/>
    <lineage>
        <taxon>Bacteria</taxon>
        <taxon>Bacillati</taxon>
        <taxon>Bacillota</taxon>
        <taxon>Clostridia</taxon>
        <taxon>Eubacteriales</taxon>
        <taxon>Oscillospiraceae</taxon>
        <taxon>Flavonifractor</taxon>
    </lineage>
</organism>
<dbReference type="Pfam" id="PF13876">
    <property type="entry name" value="Phage_gp49_66"/>
    <property type="match status" value="1"/>
</dbReference>
<sequence length="155" mass="17643">MDQYIGTKIIEAVPAVRKGGKVYDLTWPIPRSMEPEEPGYRVRYQDGYESWSPKDVFERAYLPLHVNPDLKTDSPSVSQKMVDEFITKTEVTTMGVKTTVVRAVLRNGFEIVESSSCVSPENYDEELGAEICLEKIRDKVWFLLGFLLQTAVYGI</sequence>